<sequence length="80" mass="9221">MEMCDNISTIRKSLSHKWRVSFIMEVELFVKEVKGLEYVCLDCGGFFEGDEIRRSQNRCESCEGLKSTEEQGESHAQRGL</sequence>
<dbReference type="STRING" id="1157490.EL26_12490"/>
<evidence type="ECO:0000313" key="2">
    <source>
        <dbReference type="Proteomes" id="UP000027931"/>
    </source>
</evidence>
<comment type="caution">
    <text evidence="1">The sequence shown here is derived from an EMBL/GenBank/DDBJ whole genome shotgun (WGS) entry which is preliminary data.</text>
</comment>
<evidence type="ECO:0000313" key="1">
    <source>
        <dbReference type="EMBL" id="KEO82909.1"/>
    </source>
</evidence>
<name>A0A074LP75_9BACL</name>
<accession>A0A074LP75</accession>
<gene>
    <name evidence="1" type="ORF">EL26_12490</name>
</gene>
<proteinExistence type="predicted"/>
<dbReference type="AlphaFoldDB" id="A0A074LP75"/>
<dbReference type="Proteomes" id="UP000027931">
    <property type="component" value="Unassembled WGS sequence"/>
</dbReference>
<reference evidence="1 2" key="1">
    <citation type="journal article" date="2013" name="Int. J. Syst. Evol. Microbiol.">
        <title>Tumebacillus flagellatus sp. nov., an alpha-amylase/pullulanase-producing bacterium isolated from cassava wastewater.</title>
        <authorList>
            <person name="Wang Q."/>
            <person name="Xie N."/>
            <person name="Qin Y."/>
            <person name="Shen N."/>
            <person name="Zhu J."/>
            <person name="Mi H."/>
            <person name="Huang R."/>
        </authorList>
    </citation>
    <scope>NUCLEOTIDE SEQUENCE [LARGE SCALE GENOMIC DNA]</scope>
    <source>
        <strain evidence="1 2">GST4</strain>
    </source>
</reference>
<organism evidence="1 2">
    <name type="scientific">Tumebacillus flagellatus</name>
    <dbReference type="NCBI Taxonomy" id="1157490"/>
    <lineage>
        <taxon>Bacteria</taxon>
        <taxon>Bacillati</taxon>
        <taxon>Bacillota</taxon>
        <taxon>Bacilli</taxon>
        <taxon>Bacillales</taxon>
        <taxon>Alicyclobacillaceae</taxon>
        <taxon>Tumebacillus</taxon>
    </lineage>
</organism>
<protein>
    <submittedName>
        <fullName evidence="1">Uncharacterized protein</fullName>
    </submittedName>
</protein>
<dbReference type="EMBL" id="JMIR01000016">
    <property type="protein sequence ID" value="KEO82909.1"/>
    <property type="molecule type" value="Genomic_DNA"/>
</dbReference>
<keyword evidence="2" id="KW-1185">Reference proteome</keyword>